<dbReference type="Proteomes" id="UP001199816">
    <property type="component" value="Unassembled WGS sequence"/>
</dbReference>
<evidence type="ECO:0000256" key="8">
    <source>
        <dbReference type="ARBA" id="ARBA00048202"/>
    </source>
</evidence>
<evidence type="ECO:0000256" key="3">
    <source>
        <dbReference type="ARBA" id="ARBA00012943"/>
    </source>
</evidence>
<evidence type="ECO:0000313" key="11">
    <source>
        <dbReference type="EMBL" id="MCD2421453.1"/>
    </source>
</evidence>
<evidence type="ECO:0000259" key="10">
    <source>
        <dbReference type="SMART" id="SM01003"/>
    </source>
</evidence>
<gene>
    <name evidence="11" type="ORF">LQ567_01680</name>
</gene>
<comment type="catalytic activity">
    <reaction evidence="8">
        <text>NAD(+) + NADPH + H(+)(in) = NADH + NADP(+) + H(+)(out)</text>
        <dbReference type="Rhea" id="RHEA:47992"/>
        <dbReference type="ChEBI" id="CHEBI:15378"/>
        <dbReference type="ChEBI" id="CHEBI:57540"/>
        <dbReference type="ChEBI" id="CHEBI:57783"/>
        <dbReference type="ChEBI" id="CHEBI:57945"/>
        <dbReference type="ChEBI" id="CHEBI:58349"/>
        <dbReference type="EC" id="7.1.1.1"/>
    </reaction>
</comment>
<dbReference type="PROSITE" id="PS00837">
    <property type="entry name" value="ALADH_PNT_2"/>
    <property type="match status" value="1"/>
</dbReference>
<feature type="domain" description="Alanine dehydrogenase/pyridine nucleotide transhydrogenase N-terminal" evidence="10">
    <location>
        <begin position="4"/>
        <end position="141"/>
    </location>
</feature>
<dbReference type="RefSeq" id="WP_231002359.1">
    <property type="nucleotide sequence ID" value="NZ_JAJNEC010000003.1"/>
</dbReference>
<evidence type="ECO:0000259" key="9">
    <source>
        <dbReference type="SMART" id="SM01002"/>
    </source>
</evidence>
<dbReference type="SMART" id="SM01002">
    <property type="entry name" value="AlaDh_PNT_C"/>
    <property type="match status" value="1"/>
</dbReference>
<feature type="domain" description="Alanine dehydrogenase/pyridine nucleotide transhydrogenase NAD(H)-binding" evidence="9">
    <location>
        <begin position="150"/>
        <end position="314"/>
    </location>
</feature>
<evidence type="ECO:0000256" key="6">
    <source>
        <dbReference type="ARBA" id="ARBA00022967"/>
    </source>
</evidence>
<protein>
    <recommendedName>
        <fullName evidence="3">proton-translocating NAD(P)(+) transhydrogenase</fullName>
        <ecNumber evidence="3">7.1.1.1</ecNumber>
    </recommendedName>
</protein>
<dbReference type="Gene3D" id="3.40.50.720">
    <property type="entry name" value="NAD(P)-binding Rossmann-like Domain"/>
    <property type="match status" value="2"/>
</dbReference>
<dbReference type="InterPro" id="IPR008143">
    <property type="entry name" value="Ala_DH/PNT_CS2"/>
</dbReference>
<dbReference type="SUPFAM" id="SSF51735">
    <property type="entry name" value="NAD(P)-binding Rossmann-fold domains"/>
    <property type="match status" value="1"/>
</dbReference>
<dbReference type="EMBL" id="JAJNEC010000003">
    <property type="protein sequence ID" value="MCD2421453.1"/>
    <property type="molecule type" value="Genomic_DNA"/>
</dbReference>
<keyword evidence="4" id="KW-0547">Nucleotide-binding</keyword>
<dbReference type="InterPro" id="IPR007886">
    <property type="entry name" value="AlaDH/PNT_N"/>
</dbReference>
<keyword evidence="7" id="KW-0520">NAD</keyword>
<dbReference type="Pfam" id="PF05222">
    <property type="entry name" value="AlaDh_PNT_N"/>
    <property type="match status" value="1"/>
</dbReference>
<dbReference type="SMART" id="SM01003">
    <property type="entry name" value="AlaDh_PNT_N"/>
    <property type="match status" value="1"/>
</dbReference>
<evidence type="ECO:0000256" key="5">
    <source>
        <dbReference type="ARBA" id="ARBA00022857"/>
    </source>
</evidence>
<reference evidence="11 12" key="1">
    <citation type="submission" date="2021-11" db="EMBL/GenBank/DDBJ databases">
        <title>Genomic of Niabella pedocola.</title>
        <authorList>
            <person name="Wu T."/>
        </authorList>
    </citation>
    <scope>NUCLEOTIDE SEQUENCE [LARGE SCALE GENOMIC DNA]</scope>
    <source>
        <strain evidence="11 12">JCM 31011</strain>
    </source>
</reference>
<keyword evidence="5" id="KW-0521">NADP</keyword>
<proteinExistence type="inferred from homology"/>
<dbReference type="Pfam" id="PF01262">
    <property type="entry name" value="AlaDh_PNT_C"/>
    <property type="match status" value="1"/>
</dbReference>
<dbReference type="InterPro" id="IPR036291">
    <property type="entry name" value="NAD(P)-bd_dom_sf"/>
</dbReference>
<comment type="caution">
    <text evidence="11">The sequence shown here is derived from an EMBL/GenBank/DDBJ whole genome shotgun (WGS) entry which is preliminary data.</text>
</comment>
<accession>A0ABS8PK27</accession>
<organism evidence="11 12">
    <name type="scientific">Niabella pedocola</name>
    <dbReference type="NCBI Taxonomy" id="1752077"/>
    <lineage>
        <taxon>Bacteria</taxon>
        <taxon>Pseudomonadati</taxon>
        <taxon>Bacteroidota</taxon>
        <taxon>Chitinophagia</taxon>
        <taxon>Chitinophagales</taxon>
        <taxon>Chitinophagaceae</taxon>
        <taxon>Niabella</taxon>
    </lineage>
</organism>
<dbReference type="PANTHER" id="PTHR10160:SF19">
    <property type="entry name" value="PROTON-TRANSLOCATING NAD(P)(+) TRANSHYDROGENASE"/>
    <property type="match status" value="1"/>
</dbReference>
<keyword evidence="6" id="KW-1278">Translocase</keyword>
<evidence type="ECO:0000256" key="2">
    <source>
        <dbReference type="ARBA" id="ARBA00005689"/>
    </source>
</evidence>
<keyword evidence="12" id="KW-1185">Reference proteome</keyword>
<sequence>MIIGVLREPSFETRVSLLAEAVVQLAKKNLTVYVETGAGAGAFCTDADYENAGAQIKPRSEVLAVSDILLAIHPVEQLPASSRPLAEKRSPVFIGVYQPLSNPALIRAWAQRGDTLFSLDLLPRTTRAQAMDVLSSQANIAGYKSVLLAAGMYPRYFPMFMTAAGSIAPARVLVLGAGVAGLQAVATARRLGAVVEVFDTRPSVKEEVMSLGAKFVEVEGAADASKAGGYAVEQSAVYLQQQQQRIADSVAKSDVIITTAQIPGKKAPVLINVDMLNAMRKGSVIIDLAAASGGNTPLTKNNETVLYNGVSIVGHSNLAATMPADASKLYGRNILNFLQLLIDKDGAWIMNPEDELVKGSCVVYEGKIVNEKIKQQDPVPGTEPA</sequence>
<dbReference type="CDD" id="cd05304">
    <property type="entry name" value="Rubrum_tdh"/>
    <property type="match status" value="1"/>
</dbReference>
<dbReference type="EC" id="7.1.1.1" evidence="3"/>
<dbReference type="PANTHER" id="PTHR10160">
    <property type="entry name" value="NAD(P) TRANSHYDROGENASE"/>
    <property type="match status" value="1"/>
</dbReference>
<evidence type="ECO:0000256" key="7">
    <source>
        <dbReference type="ARBA" id="ARBA00023027"/>
    </source>
</evidence>
<name>A0ABS8PK27_9BACT</name>
<evidence type="ECO:0000256" key="4">
    <source>
        <dbReference type="ARBA" id="ARBA00022741"/>
    </source>
</evidence>
<comment type="function">
    <text evidence="1">The transhydrogenation between NADH and NADP is coupled to respiration and ATP hydrolysis and functions as a proton pump across the membrane.</text>
</comment>
<evidence type="ECO:0000256" key="1">
    <source>
        <dbReference type="ARBA" id="ARBA00003943"/>
    </source>
</evidence>
<comment type="similarity">
    <text evidence="2">Belongs to the AlaDH/PNT family.</text>
</comment>
<evidence type="ECO:0000313" key="12">
    <source>
        <dbReference type="Proteomes" id="UP001199816"/>
    </source>
</evidence>
<dbReference type="InterPro" id="IPR007698">
    <property type="entry name" value="AlaDH/PNT_NAD(H)-bd"/>
</dbReference>
<dbReference type="SUPFAM" id="SSF52283">
    <property type="entry name" value="Formate/glycerate dehydrogenase catalytic domain-like"/>
    <property type="match status" value="1"/>
</dbReference>